<organism evidence="2 3">
    <name type="scientific">Popillia japonica</name>
    <name type="common">Japanese beetle</name>
    <dbReference type="NCBI Taxonomy" id="7064"/>
    <lineage>
        <taxon>Eukaryota</taxon>
        <taxon>Metazoa</taxon>
        <taxon>Ecdysozoa</taxon>
        <taxon>Arthropoda</taxon>
        <taxon>Hexapoda</taxon>
        <taxon>Insecta</taxon>
        <taxon>Pterygota</taxon>
        <taxon>Neoptera</taxon>
        <taxon>Endopterygota</taxon>
        <taxon>Coleoptera</taxon>
        <taxon>Polyphaga</taxon>
        <taxon>Scarabaeiformia</taxon>
        <taxon>Scarabaeidae</taxon>
        <taxon>Rutelinae</taxon>
        <taxon>Popillia</taxon>
    </lineage>
</organism>
<evidence type="ECO:0000313" key="2">
    <source>
        <dbReference type="EMBL" id="KAK9737029.1"/>
    </source>
</evidence>
<dbReference type="Proteomes" id="UP001458880">
    <property type="component" value="Unassembled WGS sequence"/>
</dbReference>
<reference evidence="2 3" key="1">
    <citation type="journal article" date="2024" name="BMC Genomics">
        <title>De novo assembly and annotation of Popillia japonica's genome with initial clues to its potential as an invasive pest.</title>
        <authorList>
            <person name="Cucini C."/>
            <person name="Boschi S."/>
            <person name="Funari R."/>
            <person name="Cardaioli E."/>
            <person name="Iannotti N."/>
            <person name="Marturano G."/>
            <person name="Paoli F."/>
            <person name="Bruttini M."/>
            <person name="Carapelli A."/>
            <person name="Frati F."/>
            <person name="Nardi F."/>
        </authorList>
    </citation>
    <scope>NUCLEOTIDE SEQUENCE [LARGE SCALE GENOMIC DNA]</scope>
    <source>
        <strain evidence="2">DMR45628</strain>
    </source>
</reference>
<evidence type="ECO:0000256" key="1">
    <source>
        <dbReference type="SAM" id="MobiDB-lite"/>
    </source>
</evidence>
<feature type="region of interest" description="Disordered" evidence="1">
    <location>
        <begin position="54"/>
        <end position="75"/>
    </location>
</feature>
<comment type="caution">
    <text evidence="2">The sequence shown here is derived from an EMBL/GenBank/DDBJ whole genome shotgun (WGS) entry which is preliminary data.</text>
</comment>
<dbReference type="EMBL" id="JASPKY010000105">
    <property type="protein sequence ID" value="KAK9737029.1"/>
    <property type="molecule type" value="Genomic_DNA"/>
</dbReference>
<dbReference type="AlphaFoldDB" id="A0AAW1LT77"/>
<evidence type="ECO:0000313" key="3">
    <source>
        <dbReference type="Proteomes" id="UP001458880"/>
    </source>
</evidence>
<gene>
    <name evidence="2" type="ORF">QE152_g11033</name>
</gene>
<proteinExistence type="predicted"/>
<keyword evidence="3" id="KW-1185">Reference proteome</keyword>
<feature type="compositionally biased region" description="Basic and acidic residues" evidence="1">
    <location>
        <begin position="66"/>
        <end position="75"/>
    </location>
</feature>
<name>A0AAW1LT77_POPJA</name>
<sequence length="116" mass="13166">MECGRRYGWRYPRIINEKSLLLVKLVNLVETEGLGDRFLVQGLTNDDLHELVEQGIKGENSVSEDDERKESTTDSIKKSLETITEIISQIVANGPNFYRSAKARRGVLDAIACFRH</sequence>
<protein>
    <submittedName>
        <fullName evidence="2">Uncharacterized protein</fullName>
    </submittedName>
</protein>
<accession>A0AAW1LT77</accession>